<protein>
    <submittedName>
        <fullName evidence="7">Putative transcription factor NAM family</fullName>
    </submittedName>
</protein>
<evidence type="ECO:0000256" key="2">
    <source>
        <dbReference type="ARBA" id="ARBA00023125"/>
    </source>
</evidence>
<keyword evidence="2" id="KW-0238">DNA-binding</keyword>
<evidence type="ECO:0000256" key="5">
    <source>
        <dbReference type="SAM" id="SignalP"/>
    </source>
</evidence>
<keyword evidence="4" id="KW-0539">Nucleus</keyword>
<dbReference type="SUPFAM" id="SSF101941">
    <property type="entry name" value="NAC domain"/>
    <property type="match status" value="1"/>
</dbReference>
<keyword evidence="1" id="KW-0805">Transcription regulation</keyword>
<proteinExistence type="predicted"/>
<dbReference type="GO" id="GO:0005634">
    <property type="term" value="C:nucleus"/>
    <property type="evidence" value="ECO:0007669"/>
    <property type="project" value="TreeGrafter"/>
</dbReference>
<evidence type="ECO:0000256" key="3">
    <source>
        <dbReference type="ARBA" id="ARBA00023163"/>
    </source>
</evidence>
<organism evidence="7 8">
    <name type="scientific">Rosa chinensis</name>
    <name type="common">China rose</name>
    <dbReference type="NCBI Taxonomy" id="74649"/>
    <lineage>
        <taxon>Eukaryota</taxon>
        <taxon>Viridiplantae</taxon>
        <taxon>Streptophyta</taxon>
        <taxon>Embryophyta</taxon>
        <taxon>Tracheophyta</taxon>
        <taxon>Spermatophyta</taxon>
        <taxon>Magnoliopsida</taxon>
        <taxon>eudicotyledons</taxon>
        <taxon>Gunneridae</taxon>
        <taxon>Pentapetalae</taxon>
        <taxon>rosids</taxon>
        <taxon>fabids</taxon>
        <taxon>Rosales</taxon>
        <taxon>Rosaceae</taxon>
        <taxon>Rosoideae</taxon>
        <taxon>Rosoideae incertae sedis</taxon>
        <taxon>Rosa</taxon>
    </lineage>
</organism>
<evidence type="ECO:0000256" key="1">
    <source>
        <dbReference type="ARBA" id="ARBA00023015"/>
    </source>
</evidence>
<keyword evidence="5" id="KW-0732">Signal</keyword>
<dbReference type="Proteomes" id="UP000238479">
    <property type="component" value="Chromosome 2"/>
</dbReference>
<dbReference type="InterPro" id="IPR036093">
    <property type="entry name" value="NAC_dom_sf"/>
</dbReference>
<dbReference type="FunFam" id="2.170.150.80:FF:000009">
    <property type="entry name" value="NAC domain-containing protein 8"/>
    <property type="match status" value="1"/>
</dbReference>
<dbReference type="EMBL" id="PDCK01000040">
    <property type="protein sequence ID" value="PRQ54042.1"/>
    <property type="molecule type" value="Genomic_DNA"/>
</dbReference>
<feature type="signal peptide" evidence="5">
    <location>
        <begin position="1"/>
        <end position="17"/>
    </location>
</feature>
<evidence type="ECO:0000259" key="6">
    <source>
        <dbReference type="PROSITE" id="PS51005"/>
    </source>
</evidence>
<dbReference type="AlphaFoldDB" id="A0A2P6S5U2"/>
<dbReference type="InterPro" id="IPR003441">
    <property type="entry name" value="NAC-dom"/>
</dbReference>
<dbReference type="Gramene" id="PRQ54042">
    <property type="protein sequence ID" value="PRQ54042"/>
    <property type="gene ID" value="RchiOBHm_Chr2g0173191"/>
</dbReference>
<dbReference type="OMA" id="CETENYV"/>
<evidence type="ECO:0000256" key="4">
    <source>
        <dbReference type="ARBA" id="ARBA00023242"/>
    </source>
</evidence>
<sequence length="410" mass="45994">MLAFIFMAWLINSRGFANKVKNCASQIKDCGASRECPKCHYLISNSDVSTEWPGFPTGVKFDPSDTDLIEHLAAKVGVGNSKPHMFIDEFIPTIDWDIGICYTHPENLPGAKKDGSSFHFFHKTCNAYSTGRRKRRKIDKEHDLAAQAVRWHKTGKTKAIRSGVHPGWKKIMVLYKSSIKGSKADKTDWVMHQYHLGSTEDEKEGEYVVSKIFYQQPKQADKSDHNLVIEESESYVLQRSPITPITNPPTTPAPEESAWCDAGPDEYMQNSYAKVAEHVPEVSQYAQLRKFEDSMSHVPQLDSQFENNVGQPTWLAGESQVDEYCGLNCFDDTLLCKETFNSSTPLNGPVLNPISNGDCVNNTYGVTGNSSTAFGIPDLENLEFDSPPDFQLTGLQFCSQDSILEWLDRL</sequence>
<dbReference type="Gene3D" id="2.170.150.80">
    <property type="entry name" value="NAC domain"/>
    <property type="match status" value="1"/>
</dbReference>
<dbReference type="PROSITE" id="PS51005">
    <property type="entry name" value="NAC"/>
    <property type="match status" value="1"/>
</dbReference>
<keyword evidence="8" id="KW-1185">Reference proteome</keyword>
<dbReference type="PANTHER" id="PTHR31079:SF2">
    <property type="entry name" value="NAC DOMAIN CONTAINING PROTEIN 44-RELATED"/>
    <property type="match status" value="1"/>
</dbReference>
<name>A0A2P6S5U2_ROSCH</name>
<comment type="caution">
    <text evidence="7">The sequence shown here is derived from an EMBL/GenBank/DDBJ whole genome shotgun (WGS) entry which is preliminary data.</text>
</comment>
<gene>
    <name evidence="7" type="ORF">RchiOBHm_Chr2g0173191</name>
</gene>
<reference evidence="7 8" key="1">
    <citation type="journal article" date="2018" name="Nat. Genet.">
        <title>The Rosa genome provides new insights in the design of modern roses.</title>
        <authorList>
            <person name="Bendahmane M."/>
        </authorList>
    </citation>
    <scope>NUCLEOTIDE SEQUENCE [LARGE SCALE GENOMIC DNA]</scope>
    <source>
        <strain evidence="8">cv. Old Blush</strain>
    </source>
</reference>
<dbReference type="PANTHER" id="PTHR31079">
    <property type="entry name" value="NAC DOMAIN-CONTAINING PROTEIN 73"/>
    <property type="match status" value="1"/>
</dbReference>
<dbReference type="GO" id="GO:0003700">
    <property type="term" value="F:DNA-binding transcription factor activity"/>
    <property type="evidence" value="ECO:0007669"/>
    <property type="project" value="InterPro"/>
</dbReference>
<keyword evidence="3" id="KW-0804">Transcription</keyword>
<evidence type="ECO:0000313" key="7">
    <source>
        <dbReference type="EMBL" id="PRQ54042.1"/>
    </source>
</evidence>
<evidence type="ECO:0000313" key="8">
    <source>
        <dbReference type="Proteomes" id="UP000238479"/>
    </source>
</evidence>
<dbReference type="InterPro" id="IPR044799">
    <property type="entry name" value="SOG1-like"/>
</dbReference>
<accession>A0A2P6S5U2</accession>
<dbReference type="GO" id="GO:0000976">
    <property type="term" value="F:transcription cis-regulatory region binding"/>
    <property type="evidence" value="ECO:0007669"/>
    <property type="project" value="TreeGrafter"/>
</dbReference>
<feature type="chain" id="PRO_5015165588" evidence="5">
    <location>
        <begin position="18"/>
        <end position="410"/>
    </location>
</feature>
<feature type="domain" description="NAC" evidence="6">
    <location>
        <begin position="55"/>
        <end position="215"/>
    </location>
</feature>
<dbReference type="STRING" id="74649.A0A2P6S5U2"/>
<dbReference type="Pfam" id="PF02365">
    <property type="entry name" value="NAM"/>
    <property type="match status" value="1"/>
</dbReference>